<comment type="caution">
    <text evidence="1">The sequence shown here is derived from an EMBL/GenBank/DDBJ whole genome shotgun (WGS) entry which is preliminary data.</text>
</comment>
<reference evidence="1 2" key="1">
    <citation type="submission" date="2018-04" db="EMBL/GenBank/DDBJ databases">
        <authorList>
            <person name="Zhang X."/>
            <person name="Yuan J."/>
            <person name="Li F."/>
            <person name="Xiang J."/>
        </authorList>
    </citation>
    <scope>NUCLEOTIDE SEQUENCE [LARGE SCALE GENOMIC DNA]</scope>
    <source>
        <tissue evidence="1">Muscle</tissue>
    </source>
</reference>
<name>A0A423SMA3_PENVA</name>
<reference evidence="1 2" key="2">
    <citation type="submission" date="2019-01" db="EMBL/GenBank/DDBJ databases">
        <title>The decoding of complex shrimp genome reveals the adaptation for benthos swimmer, frequently molting mechanism and breeding impact on genome.</title>
        <authorList>
            <person name="Sun Y."/>
            <person name="Gao Y."/>
            <person name="Yu Y."/>
        </authorList>
    </citation>
    <scope>NUCLEOTIDE SEQUENCE [LARGE SCALE GENOMIC DNA]</scope>
    <source>
        <tissue evidence="1">Muscle</tissue>
    </source>
</reference>
<dbReference type="EMBL" id="QCYY01003095">
    <property type="protein sequence ID" value="ROT65346.1"/>
    <property type="molecule type" value="Genomic_DNA"/>
</dbReference>
<gene>
    <name evidence="1" type="ORF">C7M84_016679</name>
</gene>
<accession>A0A423SMA3</accession>
<protein>
    <submittedName>
        <fullName evidence="1">Uncharacterized protein</fullName>
    </submittedName>
</protein>
<dbReference type="AlphaFoldDB" id="A0A423SMA3"/>
<keyword evidence="2" id="KW-1185">Reference proteome</keyword>
<dbReference type="OrthoDB" id="6358848at2759"/>
<organism evidence="1 2">
    <name type="scientific">Penaeus vannamei</name>
    <name type="common">Whiteleg shrimp</name>
    <name type="synonym">Litopenaeus vannamei</name>
    <dbReference type="NCBI Taxonomy" id="6689"/>
    <lineage>
        <taxon>Eukaryota</taxon>
        <taxon>Metazoa</taxon>
        <taxon>Ecdysozoa</taxon>
        <taxon>Arthropoda</taxon>
        <taxon>Crustacea</taxon>
        <taxon>Multicrustacea</taxon>
        <taxon>Malacostraca</taxon>
        <taxon>Eumalacostraca</taxon>
        <taxon>Eucarida</taxon>
        <taxon>Decapoda</taxon>
        <taxon>Dendrobranchiata</taxon>
        <taxon>Penaeoidea</taxon>
        <taxon>Penaeidae</taxon>
        <taxon>Penaeus</taxon>
    </lineage>
</organism>
<evidence type="ECO:0000313" key="2">
    <source>
        <dbReference type="Proteomes" id="UP000283509"/>
    </source>
</evidence>
<sequence length="383" mass="42478">MTDNIALISDKIKSAERLRTSHTHLNTAVAMASRARWVLLSLLWTLCHSASTIQDGLAQKTCLEQGPSDVPSRNTSLPGSLSIKPHEAKWRVDFALSDDSGKRACVSLEVIMEKIQLSLYNTEFAEESIADFQRWPLNYVRRGQWTLLNVTVKSNALYLSTQLSEPTKLVMPDKDLPKGVLQVTKSGGANFSLECQVNCPATIGSTDRGEGILSTIKEMRSPYEHFYLKPGKGFARLNFEIACETLLGYEVTVGETDLSKDELARLVPLERWHKIFLEYDKEGEHYNVLVDYRQAKVIGNGLSNCQEFRSFLVRAEGETFVSFICDPATGEYEAMPPACKAASNEPLLATSIAAASFITIVVAEVILSDHSPRRLNRDQANGG</sequence>
<evidence type="ECO:0000313" key="1">
    <source>
        <dbReference type="EMBL" id="ROT65346.1"/>
    </source>
</evidence>
<dbReference type="Proteomes" id="UP000283509">
    <property type="component" value="Unassembled WGS sequence"/>
</dbReference>
<proteinExistence type="predicted"/>